<proteinExistence type="inferred from homology"/>
<keyword evidence="11" id="KW-1185">Reference proteome</keyword>
<dbReference type="Pfam" id="PF00672">
    <property type="entry name" value="HAMP"/>
    <property type="match status" value="1"/>
</dbReference>
<dbReference type="EMBL" id="MCHY01000008">
    <property type="protein sequence ID" value="RKD24349.1"/>
    <property type="molecule type" value="Genomic_DNA"/>
</dbReference>
<reference evidence="10 11" key="1">
    <citation type="submission" date="2016-08" db="EMBL/GenBank/DDBJ databases">
        <title>Novel Firmicute Genomes.</title>
        <authorList>
            <person name="Poppleton D.I."/>
            <person name="Gribaldo S."/>
        </authorList>
    </citation>
    <scope>NUCLEOTIDE SEQUENCE [LARGE SCALE GENOMIC DNA]</scope>
    <source>
        <strain evidence="10 11">RAOx-1</strain>
    </source>
</reference>
<dbReference type="InterPro" id="IPR004089">
    <property type="entry name" value="MCPsignal_dom"/>
</dbReference>
<evidence type="ECO:0000259" key="9">
    <source>
        <dbReference type="PROSITE" id="PS50885"/>
    </source>
</evidence>
<dbReference type="Gene3D" id="1.10.287.950">
    <property type="entry name" value="Methyl-accepting chemotaxis protein"/>
    <property type="match status" value="1"/>
</dbReference>
<keyword evidence="7" id="KW-1133">Transmembrane helix</keyword>
<gene>
    <name evidence="10" type="ORF">BEP19_08110</name>
</gene>
<dbReference type="Proteomes" id="UP000284219">
    <property type="component" value="Unassembled WGS sequence"/>
</dbReference>
<evidence type="ECO:0008006" key="12">
    <source>
        <dbReference type="Google" id="ProtNLM"/>
    </source>
</evidence>
<dbReference type="SUPFAM" id="SSF58104">
    <property type="entry name" value="Methyl-accepting chemotaxis protein (MCP) signaling domain"/>
    <property type="match status" value="1"/>
</dbReference>
<evidence type="ECO:0000256" key="7">
    <source>
        <dbReference type="SAM" id="Phobius"/>
    </source>
</evidence>
<evidence type="ECO:0000259" key="8">
    <source>
        <dbReference type="PROSITE" id="PS50111"/>
    </source>
</evidence>
<evidence type="ECO:0000256" key="5">
    <source>
        <dbReference type="ARBA" id="ARBA00029447"/>
    </source>
</evidence>
<keyword evidence="4 6" id="KW-0807">Transducer</keyword>
<dbReference type="PROSITE" id="PS50111">
    <property type="entry name" value="CHEMOTAXIS_TRANSDUC_2"/>
    <property type="match status" value="1"/>
</dbReference>
<comment type="subcellular location">
    <subcellularLocation>
        <location evidence="1">Cell membrane</location>
    </subcellularLocation>
</comment>
<dbReference type="SMART" id="SM00283">
    <property type="entry name" value="MA"/>
    <property type="match status" value="1"/>
</dbReference>
<feature type="transmembrane region" description="Helical" evidence="7">
    <location>
        <begin position="180"/>
        <end position="202"/>
    </location>
</feature>
<dbReference type="GO" id="GO:0005886">
    <property type="term" value="C:plasma membrane"/>
    <property type="evidence" value="ECO:0007669"/>
    <property type="project" value="UniProtKB-SubCell"/>
</dbReference>
<organism evidence="10 11">
    <name type="scientific">Ammoniphilus oxalaticus</name>
    <dbReference type="NCBI Taxonomy" id="66863"/>
    <lineage>
        <taxon>Bacteria</taxon>
        <taxon>Bacillati</taxon>
        <taxon>Bacillota</taxon>
        <taxon>Bacilli</taxon>
        <taxon>Bacillales</taxon>
        <taxon>Paenibacillaceae</taxon>
        <taxon>Aneurinibacillus group</taxon>
        <taxon>Ammoniphilus</taxon>
    </lineage>
</organism>
<evidence type="ECO:0000256" key="4">
    <source>
        <dbReference type="ARBA" id="ARBA00023224"/>
    </source>
</evidence>
<dbReference type="SMART" id="SM00304">
    <property type="entry name" value="HAMP"/>
    <property type="match status" value="1"/>
</dbReference>
<dbReference type="CDD" id="cd06225">
    <property type="entry name" value="HAMP"/>
    <property type="match status" value="1"/>
</dbReference>
<keyword evidence="2" id="KW-1003">Cell membrane</keyword>
<keyword evidence="3 7" id="KW-0472">Membrane</keyword>
<evidence type="ECO:0000313" key="11">
    <source>
        <dbReference type="Proteomes" id="UP000284219"/>
    </source>
</evidence>
<evidence type="ECO:0000256" key="1">
    <source>
        <dbReference type="ARBA" id="ARBA00004236"/>
    </source>
</evidence>
<sequence length="563" mass="61800">MSVFKFKSIRMRLIAGFSIVLMLNVCFGIFNYWTISNNNKLSEEIKETDLPLLIVSNQLESSLANRIGVIRGYLLSGDPFYKDLFDRYTKETIPYAELALGIGDSAKIKELDERSQQWESFIVEQVFGEYDRGNHEGAIENLLRANDDFSTLITEYQEMGQANESVIIEKEESVVAQGKLSLWITIGVTLLVVIIGAVIANISSRSISHPIYAVMERMKRMASGDLSLTPLESHTKDEVGQLVHAINEMSEQMREILNQIQAAAYTVSHHSVDLSTSANEVKTGSEQVASTMQELAFGADAQADHSCDLSDAMQTFVTEVEIVNKNGAYIGNKSVDVIHATNEGSQLMDSSKRQMQKIDQIVLNAVQQFQGLAKQTQEISKLVSVIQDIANQTNLLALNAAIEAARAGEHGKGFAVVANEVRQLSEGVSNSVTDITNIVVDIQTESEIVTTSLQNGYKEIVDGSSQIEETGAKFNAIEEAVTEMADHIRTMSENLASIASRSKEMNRSIEEIAAISEQSATGIEQTSASSQEASAMMEDIVGRSTDLAIIADNLNKLTSRFKL</sequence>
<accession>A0A419SK82</accession>
<dbReference type="PANTHER" id="PTHR32089:SF112">
    <property type="entry name" value="LYSOZYME-LIKE PROTEIN-RELATED"/>
    <property type="match status" value="1"/>
</dbReference>
<comment type="similarity">
    <text evidence="5">Belongs to the methyl-accepting chemotaxis (MCP) protein family.</text>
</comment>
<keyword evidence="7" id="KW-0812">Transmembrane</keyword>
<dbReference type="GO" id="GO:0007165">
    <property type="term" value="P:signal transduction"/>
    <property type="evidence" value="ECO:0007669"/>
    <property type="project" value="UniProtKB-KW"/>
</dbReference>
<evidence type="ECO:0000256" key="2">
    <source>
        <dbReference type="ARBA" id="ARBA00022475"/>
    </source>
</evidence>
<dbReference type="PANTHER" id="PTHR32089">
    <property type="entry name" value="METHYL-ACCEPTING CHEMOTAXIS PROTEIN MCPB"/>
    <property type="match status" value="1"/>
</dbReference>
<evidence type="ECO:0000313" key="10">
    <source>
        <dbReference type="EMBL" id="RKD24349.1"/>
    </source>
</evidence>
<dbReference type="OrthoDB" id="107771at2"/>
<feature type="domain" description="Methyl-accepting transducer" evidence="8">
    <location>
        <begin position="277"/>
        <end position="527"/>
    </location>
</feature>
<dbReference type="Pfam" id="PF00015">
    <property type="entry name" value="MCPsignal"/>
    <property type="match status" value="1"/>
</dbReference>
<dbReference type="CDD" id="cd11386">
    <property type="entry name" value="MCP_signal"/>
    <property type="match status" value="1"/>
</dbReference>
<dbReference type="AlphaFoldDB" id="A0A419SK82"/>
<name>A0A419SK82_9BACL</name>
<protein>
    <recommendedName>
        <fullName evidence="12">Chemotaxis protein</fullName>
    </recommendedName>
</protein>
<dbReference type="InterPro" id="IPR003660">
    <property type="entry name" value="HAMP_dom"/>
</dbReference>
<dbReference type="RefSeq" id="WP_120189645.1">
    <property type="nucleotide sequence ID" value="NZ_MCHY01000008.1"/>
</dbReference>
<comment type="caution">
    <text evidence="10">The sequence shown here is derived from an EMBL/GenBank/DDBJ whole genome shotgun (WGS) entry which is preliminary data.</text>
</comment>
<feature type="domain" description="HAMP" evidence="9">
    <location>
        <begin position="205"/>
        <end position="258"/>
    </location>
</feature>
<dbReference type="PROSITE" id="PS50885">
    <property type="entry name" value="HAMP"/>
    <property type="match status" value="1"/>
</dbReference>
<evidence type="ECO:0000256" key="3">
    <source>
        <dbReference type="ARBA" id="ARBA00023136"/>
    </source>
</evidence>
<evidence type="ECO:0000256" key="6">
    <source>
        <dbReference type="PROSITE-ProRule" id="PRU00284"/>
    </source>
</evidence>